<feature type="region of interest" description="Disordered" evidence="9">
    <location>
        <begin position="130"/>
        <end position="176"/>
    </location>
</feature>
<evidence type="ECO:0000256" key="5">
    <source>
        <dbReference type="ARBA" id="ARBA00022833"/>
    </source>
</evidence>
<evidence type="ECO:0000256" key="6">
    <source>
        <dbReference type="ARBA" id="ARBA00023242"/>
    </source>
</evidence>
<evidence type="ECO:0000313" key="11">
    <source>
        <dbReference type="EMBL" id="KAG2183530.1"/>
    </source>
</evidence>
<organism evidence="11 12">
    <name type="scientific">Mortierella isabellina</name>
    <name type="common">Filamentous fungus</name>
    <name type="synonym">Umbelopsis isabellina</name>
    <dbReference type="NCBI Taxonomy" id="91625"/>
    <lineage>
        <taxon>Eukaryota</taxon>
        <taxon>Fungi</taxon>
        <taxon>Fungi incertae sedis</taxon>
        <taxon>Mucoromycota</taxon>
        <taxon>Mucoromycotina</taxon>
        <taxon>Umbelopsidomycetes</taxon>
        <taxon>Umbelopsidales</taxon>
        <taxon>Umbelopsidaceae</taxon>
        <taxon>Umbelopsis</taxon>
    </lineage>
</organism>
<evidence type="ECO:0000256" key="8">
    <source>
        <dbReference type="SAM" id="Coils"/>
    </source>
</evidence>
<feature type="region of interest" description="Disordered" evidence="9">
    <location>
        <begin position="233"/>
        <end position="289"/>
    </location>
</feature>
<dbReference type="PANTHER" id="PTHR45718:SF4">
    <property type="entry name" value="TRANSCRIPTIONAL ACTIVATOR CUBITUS INTERRUPTUS"/>
    <property type="match status" value="1"/>
</dbReference>
<dbReference type="SUPFAM" id="SSF57667">
    <property type="entry name" value="beta-beta-alpha zinc fingers"/>
    <property type="match status" value="1"/>
</dbReference>
<evidence type="ECO:0000256" key="2">
    <source>
        <dbReference type="ARBA" id="ARBA00022723"/>
    </source>
</evidence>
<dbReference type="GO" id="GO:0005634">
    <property type="term" value="C:nucleus"/>
    <property type="evidence" value="ECO:0007669"/>
    <property type="project" value="UniProtKB-SubCell"/>
</dbReference>
<reference evidence="11" key="1">
    <citation type="submission" date="2020-12" db="EMBL/GenBank/DDBJ databases">
        <title>Metabolic potential, ecology and presence of endohyphal bacteria is reflected in genomic diversity of Mucoromycotina.</title>
        <authorList>
            <person name="Muszewska A."/>
            <person name="Okrasinska A."/>
            <person name="Steczkiewicz K."/>
            <person name="Drgas O."/>
            <person name="Orlowska M."/>
            <person name="Perlinska-Lenart U."/>
            <person name="Aleksandrzak-Piekarczyk T."/>
            <person name="Szatraj K."/>
            <person name="Zielenkiewicz U."/>
            <person name="Pilsyk S."/>
            <person name="Malc E."/>
            <person name="Mieczkowski P."/>
            <person name="Kruszewska J.S."/>
            <person name="Biernat P."/>
            <person name="Pawlowska J."/>
        </authorList>
    </citation>
    <scope>NUCLEOTIDE SEQUENCE</scope>
    <source>
        <strain evidence="11">WA0000067209</strain>
    </source>
</reference>
<keyword evidence="12" id="KW-1185">Reference proteome</keyword>
<name>A0A8H7UHR3_MORIS</name>
<dbReference type="EMBL" id="JAEPQZ010000003">
    <property type="protein sequence ID" value="KAG2183530.1"/>
    <property type="molecule type" value="Genomic_DNA"/>
</dbReference>
<feature type="domain" description="C2H2-type" evidence="10">
    <location>
        <begin position="83"/>
        <end position="110"/>
    </location>
</feature>
<dbReference type="GO" id="GO:0000981">
    <property type="term" value="F:DNA-binding transcription factor activity, RNA polymerase II-specific"/>
    <property type="evidence" value="ECO:0007669"/>
    <property type="project" value="TreeGrafter"/>
</dbReference>
<dbReference type="InterPro" id="IPR043359">
    <property type="entry name" value="GLI-like"/>
</dbReference>
<sequence length="289" mass="32873">MSMVTSPVPAPLNNGGSEQSTLTCVWDDCSKTFLDHTTLAKHLSEGTASFTVVSSMGRAAFHYFPIEAHHVGWKKSDYVCLWKGCPRSNVKSNSRFALMMHLRTHTGEKPYTCTWPGCQQTFGRTDAMLKHRKTEHEKEEGQDETQKKEKSTKRKAMSSQANQERRPIDMSSASMVESNENFTQRYKVVKTKLSHILRENEMLNEEYLQATKKLKRLRTERRVLLDVLVAAEKGSQEKKHDQVDAPKPDAEAETDRKEDKAEEAAEEAAAEAAEEDEEEVDELMDEDDD</sequence>
<dbReference type="InterPro" id="IPR036236">
    <property type="entry name" value="Znf_C2H2_sf"/>
</dbReference>
<protein>
    <recommendedName>
        <fullName evidence="10">C2H2-type domain-containing protein</fullName>
    </recommendedName>
</protein>
<dbReference type="GO" id="GO:0000978">
    <property type="term" value="F:RNA polymerase II cis-regulatory region sequence-specific DNA binding"/>
    <property type="evidence" value="ECO:0007669"/>
    <property type="project" value="TreeGrafter"/>
</dbReference>
<keyword evidence="5" id="KW-0862">Zinc</keyword>
<keyword evidence="3" id="KW-0677">Repeat</keyword>
<evidence type="ECO:0000259" key="10">
    <source>
        <dbReference type="PROSITE" id="PS50157"/>
    </source>
</evidence>
<evidence type="ECO:0000256" key="9">
    <source>
        <dbReference type="SAM" id="MobiDB-lite"/>
    </source>
</evidence>
<proteinExistence type="predicted"/>
<evidence type="ECO:0000313" key="12">
    <source>
        <dbReference type="Proteomes" id="UP000654370"/>
    </source>
</evidence>
<dbReference type="Pfam" id="PF23561">
    <property type="entry name" value="zf-C2H2_15"/>
    <property type="match status" value="1"/>
</dbReference>
<comment type="caution">
    <text evidence="11">The sequence shown here is derived from an EMBL/GenBank/DDBJ whole genome shotgun (WGS) entry which is preliminary data.</text>
</comment>
<dbReference type="PROSITE" id="PS50157">
    <property type="entry name" value="ZINC_FINGER_C2H2_2"/>
    <property type="match status" value="2"/>
</dbReference>
<keyword evidence="8" id="KW-0175">Coiled coil</keyword>
<evidence type="ECO:0000256" key="3">
    <source>
        <dbReference type="ARBA" id="ARBA00022737"/>
    </source>
</evidence>
<dbReference type="AlphaFoldDB" id="A0A8H7UHR3"/>
<dbReference type="SMART" id="SM00355">
    <property type="entry name" value="ZnF_C2H2"/>
    <property type="match status" value="3"/>
</dbReference>
<dbReference type="Proteomes" id="UP000654370">
    <property type="component" value="Unassembled WGS sequence"/>
</dbReference>
<feature type="coiled-coil region" evidence="8">
    <location>
        <begin position="193"/>
        <end position="220"/>
    </location>
</feature>
<accession>A0A8H7UHR3</accession>
<keyword evidence="6" id="KW-0539">Nucleus</keyword>
<dbReference type="OrthoDB" id="3437960at2759"/>
<feature type="compositionally biased region" description="Acidic residues" evidence="9">
    <location>
        <begin position="264"/>
        <end position="289"/>
    </location>
</feature>
<keyword evidence="2" id="KW-0479">Metal-binding</keyword>
<feature type="compositionally biased region" description="Basic and acidic residues" evidence="9">
    <location>
        <begin position="134"/>
        <end position="149"/>
    </location>
</feature>
<dbReference type="PROSITE" id="PS00028">
    <property type="entry name" value="ZINC_FINGER_C2H2_1"/>
    <property type="match status" value="1"/>
</dbReference>
<dbReference type="PANTHER" id="PTHR45718">
    <property type="entry name" value="TRANSCRIPTIONAL ACTIVATOR CUBITUS INTERRUPTUS"/>
    <property type="match status" value="1"/>
</dbReference>
<keyword evidence="4 7" id="KW-0863">Zinc-finger</keyword>
<feature type="compositionally biased region" description="Basic and acidic residues" evidence="9">
    <location>
        <begin position="234"/>
        <end position="263"/>
    </location>
</feature>
<gene>
    <name evidence="11" type="ORF">INT43_006536</name>
</gene>
<dbReference type="InterPro" id="IPR056436">
    <property type="entry name" value="Znf-C2H2_ZIC1-5/GLI1-3-like"/>
</dbReference>
<comment type="subcellular location">
    <subcellularLocation>
        <location evidence="1">Nucleus</location>
    </subcellularLocation>
</comment>
<evidence type="ECO:0000256" key="7">
    <source>
        <dbReference type="PROSITE-ProRule" id="PRU00042"/>
    </source>
</evidence>
<dbReference type="GO" id="GO:0008270">
    <property type="term" value="F:zinc ion binding"/>
    <property type="evidence" value="ECO:0007669"/>
    <property type="project" value="UniProtKB-KW"/>
</dbReference>
<evidence type="ECO:0000256" key="4">
    <source>
        <dbReference type="ARBA" id="ARBA00022771"/>
    </source>
</evidence>
<feature type="domain" description="C2H2-type" evidence="10">
    <location>
        <begin position="111"/>
        <end position="141"/>
    </location>
</feature>
<evidence type="ECO:0000256" key="1">
    <source>
        <dbReference type="ARBA" id="ARBA00004123"/>
    </source>
</evidence>
<dbReference type="InterPro" id="IPR013087">
    <property type="entry name" value="Znf_C2H2_type"/>
</dbReference>
<dbReference type="Gene3D" id="3.30.160.60">
    <property type="entry name" value="Classic Zinc Finger"/>
    <property type="match status" value="2"/>
</dbReference>